<protein>
    <submittedName>
        <fullName evidence="1">Uncharacterized protein</fullName>
    </submittedName>
</protein>
<accession>A0ABD0L5X1</accession>
<dbReference type="AlphaFoldDB" id="A0ABD0L5X1"/>
<evidence type="ECO:0000313" key="2">
    <source>
        <dbReference type="Proteomes" id="UP001519460"/>
    </source>
</evidence>
<dbReference type="EMBL" id="JACVVK020000081">
    <property type="protein sequence ID" value="KAK7494661.1"/>
    <property type="molecule type" value="Genomic_DNA"/>
</dbReference>
<sequence length="119" mass="13947">MIKLFKLGSEVSYNKEVITTALQIKWIDKFILYDYCNFNFMLHQPNYVFHSEYTHTMVANPVYKWRALFPGSYRGCRIGDFVDTFPRCLQAEPALLAVSQVETNRDTLLDKLTAVVDRR</sequence>
<name>A0ABD0L5X1_9CAEN</name>
<proteinExistence type="predicted"/>
<evidence type="ECO:0000313" key="1">
    <source>
        <dbReference type="EMBL" id="KAK7494661.1"/>
    </source>
</evidence>
<dbReference type="Proteomes" id="UP001519460">
    <property type="component" value="Unassembled WGS sequence"/>
</dbReference>
<organism evidence="1 2">
    <name type="scientific">Batillaria attramentaria</name>
    <dbReference type="NCBI Taxonomy" id="370345"/>
    <lineage>
        <taxon>Eukaryota</taxon>
        <taxon>Metazoa</taxon>
        <taxon>Spiralia</taxon>
        <taxon>Lophotrochozoa</taxon>
        <taxon>Mollusca</taxon>
        <taxon>Gastropoda</taxon>
        <taxon>Caenogastropoda</taxon>
        <taxon>Sorbeoconcha</taxon>
        <taxon>Cerithioidea</taxon>
        <taxon>Batillariidae</taxon>
        <taxon>Batillaria</taxon>
    </lineage>
</organism>
<reference evidence="1 2" key="1">
    <citation type="journal article" date="2023" name="Sci. Data">
        <title>Genome assembly of the Korean intertidal mud-creeper Batillaria attramentaria.</title>
        <authorList>
            <person name="Patra A.K."/>
            <person name="Ho P.T."/>
            <person name="Jun S."/>
            <person name="Lee S.J."/>
            <person name="Kim Y."/>
            <person name="Won Y.J."/>
        </authorList>
    </citation>
    <scope>NUCLEOTIDE SEQUENCE [LARGE SCALE GENOMIC DNA]</scope>
    <source>
        <strain evidence="1">Wonlab-2016</strain>
    </source>
</reference>
<keyword evidence="2" id="KW-1185">Reference proteome</keyword>
<comment type="caution">
    <text evidence="1">The sequence shown here is derived from an EMBL/GenBank/DDBJ whole genome shotgun (WGS) entry which is preliminary data.</text>
</comment>
<gene>
    <name evidence="1" type="ORF">BaRGS_00014059</name>
</gene>